<accession>A0A8T0BN66</accession>
<keyword evidence="9" id="KW-0999">Mitochondrion inner membrane</keyword>
<dbReference type="Pfam" id="PF15088">
    <property type="entry name" value="NADH_dh_m_C1"/>
    <property type="match status" value="1"/>
</dbReference>
<evidence type="ECO:0000256" key="16">
    <source>
        <dbReference type="ARBA" id="ARBA00032841"/>
    </source>
</evidence>
<dbReference type="AlphaFoldDB" id="A0A8T0BN66"/>
<evidence type="ECO:0000256" key="11">
    <source>
        <dbReference type="ARBA" id="ARBA00022982"/>
    </source>
</evidence>
<dbReference type="Proteomes" id="UP000606274">
    <property type="component" value="Unassembled WGS sequence"/>
</dbReference>
<evidence type="ECO:0000256" key="8">
    <source>
        <dbReference type="ARBA" id="ARBA00022692"/>
    </source>
</evidence>
<dbReference type="GO" id="GO:0005743">
    <property type="term" value="C:mitochondrial inner membrane"/>
    <property type="evidence" value="ECO:0007669"/>
    <property type="project" value="UniProtKB-SubCell"/>
</dbReference>
<evidence type="ECO:0000256" key="12">
    <source>
        <dbReference type="ARBA" id="ARBA00022989"/>
    </source>
</evidence>
<evidence type="ECO:0000256" key="4">
    <source>
        <dbReference type="ARBA" id="ARBA00011533"/>
    </source>
</evidence>
<evidence type="ECO:0000313" key="18">
    <source>
        <dbReference type="Proteomes" id="UP000606274"/>
    </source>
</evidence>
<evidence type="ECO:0000256" key="7">
    <source>
        <dbReference type="ARBA" id="ARBA00022660"/>
    </source>
</evidence>
<evidence type="ECO:0000256" key="13">
    <source>
        <dbReference type="ARBA" id="ARBA00023128"/>
    </source>
</evidence>
<proteinExistence type="inferred from homology"/>
<keyword evidence="7" id="KW-0679">Respiratory chain</keyword>
<name>A0A8T0BN66_SILME</name>
<evidence type="ECO:0000313" key="17">
    <source>
        <dbReference type="EMBL" id="KAF7707007.1"/>
    </source>
</evidence>
<sequence>MRNGPSFSSGEGRKSTKKEIVRSDAFNRTLIESNTASFCSGVKMSASRLLLQTAAFSKIVSRNAFTAVKPDPSRPNMLRVGLAFGTTALLWAMLFRQNQSDVQVYKERNGLES</sequence>
<evidence type="ECO:0000256" key="2">
    <source>
        <dbReference type="ARBA" id="ARBA00004434"/>
    </source>
</evidence>
<evidence type="ECO:0000256" key="5">
    <source>
        <dbReference type="ARBA" id="ARBA00016767"/>
    </source>
</evidence>
<dbReference type="EMBL" id="JABFDY010000005">
    <property type="protein sequence ID" value="KAF7707007.1"/>
    <property type="molecule type" value="Genomic_DNA"/>
</dbReference>
<evidence type="ECO:0000256" key="14">
    <source>
        <dbReference type="ARBA" id="ARBA00023136"/>
    </source>
</evidence>
<evidence type="ECO:0000256" key="15">
    <source>
        <dbReference type="ARBA" id="ARBA00030166"/>
    </source>
</evidence>
<comment type="subcellular location">
    <subcellularLocation>
        <location evidence="2">Mitochondrion inner membrane</location>
        <topology evidence="2">Single-pass membrane protein</topology>
    </subcellularLocation>
</comment>
<evidence type="ECO:0000256" key="10">
    <source>
        <dbReference type="ARBA" id="ARBA00022946"/>
    </source>
</evidence>
<comment type="similarity">
    <text evidence="3">Belongs to the complex I NDUFC1 subunit family.</text>
</comment>
<dbReference type="GO" id="GO:0045271">
    <property type="term" value="C:respiratory chain complex I"/>
    <property type="evidence" value="ECO:0007669"/>
    <property type="project" value="InterPro"/>
</dbReference>
<evidence type="ECO:0000256" key="1">
    <source>
        <dbReference type="ARBA" id="ARBA00003195"/>
    </source>
</evidence>
<dbReference type="PANTHER" id="PTHR17097">
    <property type="entry name" value="NADH-UBIQUINONE OXIDOREDUCTASE KFYI SUBUNIT"/>
    <property type="match status" value="1"/>
</dbReference>
<keyword evidence="8" id="KW-0812">Transmembrane</keyword>
<keyword evidence="10" id="KW-0809">Transit peptide</keyword>
<dbReference type="InterPro" id="IPR026192">
    <property type="entry name" value="NDUFC1"/>
</dbReference>
<evidence type="ECO:0000256" key="3">
    <source>
        <dbReference type="ARBA" id="ARBA00008713"/>
    </source>
</evidence>
<evidence type="ECO:0000256" key="9">
    <source>
        <dbReference type="ARBA" id="ARBA00022792"/>
    </source>
</evidence>
<gene>
    <name evidence="17" type="ORF">HF521_018225</name>
</gene>
<comment type="function">
    <text evidence="1">Accessory subunit of the mitochondrial membrane respiratory chain NADH dehydrogenase (Complex I), that is believed not to be involved in catalysis. Complex I functions in the transfer of electrons from NADH to the respiratory chain. The immediate electron acceptor for the enzyme is believed to be ubiquinone.</text>
</comment>
<comment type="subunit">
    <text evidence="4">Complex I is composed of 45 different subunits.</text>
</comment>
<organism evidence="17 18">
    <name type="scientific">Silurus meridionalis</name>
    <name type="common">Southern catfish</name>
    <name type="synonym">Silurus soldatovi meridionalis</name>
    <dbReference type="NCBI Taxonomy" id="175797"/>
    <lineage>
        <taxon>Eukaryota</taxon>
        <taxon>Metazoa</taxon>
        <taxon>Chordata</taxon>
        <taxon>Craniata</taxon>
        <taxon>Vertebrata</taxon>
        <taxon>Euteleostomi</taxon>
        <taxon>Actinopterygii</taxon>
        <taxon>Neopterygii</taxon>
        <taxon>Teleostei</taxon>
        <taxon>Ostariophysi</taxon>
        <taxon>Siluriformes</taxon>
        <taxon>Siluridae</taxon>
        <taxon>Silurus</taxon>
    </lineage>
</organism>
<dbReference type="PANTHER" id="PTHR17097:SF0">
    <property type="entry name" value="NADH DEHYDROGENASE [UBIQUINONE] 1 SUBUNIT C1, MITOCHONDRIAL"/>
    <property type="match status" value="1"/>
</dbReference>
<reference evidence="17" key="1">
    <citation type="submission" date="2020-08" db="EMBL/GenBank/DDBJ databases">
        <title>Chromosome-level assembly of Southern catfish (Silurus meridionalis) provides insights into visual adaptation to the nocturnal and benthic lifestyles.</title>
        <authorList>
            <person name="Zhang Y."/>
            <person name="Wang D."/>
            <person name="Peng Z."/>
        </authorList>
    </citation>
    <scope>NUCLEOTIDE SEQUENCE</scope>
    <source>
        <strain evidence="17">SWU-2019-XX</strain>
        <tissue evidence="17">Muscle</tissue>
    </source>
</reference>
<keyword evidence="13" id="KW-0496">Mitochondrion</keyword>
<evidence type="ECO:0000256" key="6">
    <source>
        <dbReference type="ARBA" id="ARBA00022448"/>
    </source>
</evidence>
<keyword evidence="18" id="KW-1185">Reference proteome</keyword>
<keyword evidence="11" id="KW-0249">Electron transport</keyword>
<keyword evidence="6" id="KW-0813">Transport</keyword>
<protein>
    <recommendedName>
        <fullName evidence="5">NADH dehydrogenase [ubiquinone] 1 subunit C1, mitochondrial</fullName>
    </recommendedName>
    <alternativeName>
        <fullName evidence="15">Complex I-KFYI</fullName>
    </alternativeName>
    <alternativeName>
        <fullName evidence="16">NADH-ubiquinone oxidoreductase KFYI subunit</fullName>
    </alternativeName>
</protein>
<keyword evidence="12" id="KW-1133">Transmembrane helix</keyword>
<comment type="caution">
    <text evidence="17">The sequence shown here is derived from an EMBL/GenBank/DDBJ whole genome shotgun (WGS) entry which is preliminary data.</text>
</comment>
<keyword evidence="14" id="KW-0472">Membrane</keyword>